<organism evidence="4 5">
    <name type="scientific">Rhodoplanes roseus</name>
    <dbReference type="NCBI Taxonomy" id="29409"/>
    <lineage>
        <taxon>Bacteria</taxon>
        <taxon>Pseudomonadati</taxon>
        <taxon>Pseudomonadota</taxon>
        <taxon>Alphaproteobacteria</taxon>
        <taxon>Hyphomicrobiales</taxon>
        <taxon>Nitrobacteraceae</taxon>
        <taxon>Rhodoplanes</taxon>
    </lineage>
</organism>
<proteinExistence type="inferred from homology"/>
<dbReference type="Gene3D" id="1.10.287.470">
    <property type="entry name" value="Helix hairpin bin"/>
    <property type="match status" value="1"/>
</dbReference>
<dbReference type="GO" id="GO:0015562">
    <property type="term" value="F:efflux transmembrane transporter activity"/>
    <property type="evidence" value="ECO:0007669"/>
    <property type="project" value="TreeGrafter"/>
</dbReference>
<dbReference type="Gene3D" id="2.40.420.20">
    <property type="match status" value="1"/>
</dbReference>
<evidence type="ECO:0000259" key="3">
    <source>
        <dbReference type="Pfam" id="PF25954"/>
    </source>
</evidence>
<dbReference type="InterPro" id="IPR006143">
    <property type="entry name" value="RND_pump_MFP"/>
</dbReference>
<dbReference type="Pfam" id="PF25954">
    <property type="entry name" value="Beta-barrel_RND_2"/>
    <property type="match status" value="1"/>
</dbReference>
<comment type="caution">
    <text evidence="4">The sequence shown here is derived from an EMBL/GenBank/DDBJ whole genome shotgun (WGS) entry which is preliminary data.</text>
</comment>
<evidence type="ECO:0000259" key="2">
    <source>
        <dbReference type="Pfam" id="PF25917"/>
    </source>
</evidence>
<evidence type="ECO:0000256" key="1">
    <source>
        <dbReference type="ARBA" id="ARBA00009477"/>
    </source>
</evidence>
<evidence type="ECO:0000313" key="5">
    <source>
        <dbReference type="Proteomes" id="UP000249130"/>
    </source>
</evidence>
<dbReference type="PROSITE" id="PS51257">
    <property type="entry name" value="PROKAR_LIPOPROTEIN"/>
    <property type="match status" value="1"/>
</dbReference>
<dbReference type="NCBIfam" id="TIGR01730">
    <property type="entry name" value="RND_mfp"/>
    <property type="match status" value="1"/>
</dbReference>
<dbReference type="RefSeq" id="WP_111419290.1">
    <property type="nucleotide sequence ID" value="NZ_NPEX01000067.1"/>
</dbReference>
<evidence type="ECO:0000313" key="4">
    <source>
        <dbReference type="EMBL" id="RAI43863.1"/>
    </source>
</evidence>
<dbReference type="InterPro" id="IPR058792">
    <property type="entry name" value="Beta-barrel_RND_2"/>
</dbReference>
<feature type="domain" description="CusB-like beta-barrel" evidence="3">
    <location>
        <begin position="209"/>
        <end position="276"/>
    </location>
</feature>
<feature type="domain" description="Multidrug resistance protein MdtA-like barrel-sandwich hybrid" evidence="2">
    <location>
        <begin position="61"/>
        <end position="196"/>
    </location>
</feature>
<dbReference type="Proteomes" id="UP000249130">
    <property type="component" value="Unassembled WGS sequence"/>
</dbReference>
<dbReference type="Gene3D" id="2.40.50.100">
    <property type="match status" value="1"/>
</dbReference>
<dbReference type="SUPFAM" id="SSF111369">
    <property type="entry name" value="HlyD-like secretion proteins"/>
    <property type="match status" value="1"/>
</dbReference>
<dbReference type="OrthoDB" id="9811754at2"/>
<protein>
    <submittedName>
        <fullName evidence="4">Uncharacterized protein</fullName>
    </submittedName>
</protein>
<dbReference type="Gene3D" id="2.40.30.170">
    <property type="match status" value="1"/>
</dbReference>
<keyword evidence="5" id="KW-1185">Reference proteome</keyword>
<dbReference type="EMBL" id="NPEX01000067">
    <property type="protein sequence ID" value="RAI43863.1"/>
    <property type="molecule type" value="Genomic_DNA"/>
</dbReference>
<dbReference type="GO" id="GO:1990281">
    <property type="term" value="C:efflux pump complex"/>
    <property type="evidence" value="ECO:0007669"/>
    <property type="project" value="TreeGrafter"/>
</dbReference>
<name>A0A327L201_9BRAD</name>
<accession>A0A327L201</accession>
<dbReference type="AlphaFoldDB" id="A0A327L201"/>
<sequence length="365" mass="39059">MSRHIGLLCIACLLVLTGCEEEAPKATFDRPRLPLRIATVEAIDLPDVYSVPGTVVSDDRIDLSSRVVGFIKRLDVREGQRVAKGDLLVEIDPADTDEAIRQAKAGVTAARTDLEDAEHDVTKYTGLAEKGAASGEVLRKAVVRRDSARSTLARSEAALAAAEAQRAYASIPSPVDGVVVIRHKQQGDLATAGTPLLTIESRQRLLFKVYVAEGQLSRLKLSMPASVRIDALPGQVIEGTIQRIVPSGDPVTRRFEVSVAVPPDPALMPGMFGRAEIVFGSTSGIIIPLQAKVQRGGLDGIYVVGSDNLARFRWLRLGRQRDGFVEVTAGLSQGEAIVVVPTTALREGAVVTAVCDTCRGRTSHD</sequence>
<comment type="similarity">
    <text evidence="1">Belongs to the membrane fusion protein (MFP) (TC 8.A.1) family.</text>
</comment>
<dbReference type="PANTHER" id="PTHR30469">
    <property type="entry name" value="MULTIDRUG RESISTANCE PROTEIN MDTA"/>
    <property type="match status" value="1"/>
</dbReference>
<dbReference type="PANTHER" id="PTHR30469:SF15">
    <property type="entry name" value="HLYD FAMILY OF SECRETION PROTEINS"/>
    <property type="match status" value="1"/>
</dbReference>
<dbReference type="Pfam" id="PF25917">
    <property type="entry name" value="BSH_RND"/>
    <property type="match status" value="1"/>
</dbReference>
<dbReference type="InterPro" id="IPR058625">
    <property type="entry name" value="MdtA-like_BSH"/>
</dbReference>
<reference evidence="4 5" key="1">
    <citation type="submission" date="2017-07" db="EMBL/GenBank/DDBJ databases">
        <title>Draft Genome Sequences of Select Purple Nonsulfur Bacteria.</title>
        <authorList>
            <person name="Lasarre B."/>
            <person name="Mckinlay J.B."/>
        </authorList>
    </citation>
    <scope>NUCLEOTIDE SEQUENCE [LARGE SCALE GENOMIC DNA]</scope>
    <source>
        <strain evidence="4 5">DSM 5909</strain>
    </source>
</reference>
<gene>
    <name evidence="4" type="ORF">CH341_12095</name>
</gene>